<evidence type="ECO:0000256" key="3">
    <source>
        <dbReference type="ARBA" id="ARBA00022670"/>
    </source>
</evidence>
<organism evidence="7 8">
    <name type="scientific">Venturia nashicola</name>
    <dbReference type="NCBI Taxonomy" id="86259"/>
    <lineage>
        <taxon>Eukaryota</taxon>
        <taxon>Fungi</taxon>
        <taxon>Dikarya</taxon>
        <taxon>Ascomycota</taxon>
        <taxon>Pezizomycotina</taxon>
        <taxon>Dothideomycetes</taxon>
        <taxon>Pleosporomycetidae</taxon>
        <taxon>Venturiales</taxon>
        <taxon>Venturiaceae</taxon>
        <taxon>Venturia</taxon>
    </lineage>
</organism>
<evidence type="ECO:0000256" key="6">
    <source>
        <dbReference type="RuleBase" id="RU361156"/>
    </source>
</evidence>
<dbReference type="PANTHER" id="PTHR11802">
    <property type="entry name" value="SERINE PROTEASE FAMILY S10 SERINE CARBOXYPEPTIDASE"/>
    <property type="match status" value="1"/>
</dbReference>
<dbReference type="STRING" id="86259.A0A4Z1P069"/>
<accession>A0A4Z1P069</accession>
<comment type="similarity">
    <text evidence="1 6">Belongs to the peptidase S10 family.</text>
</comment>
<dbReference type="InterPro" id="IPR029058">
    <property type="entry name" value="AB_hydrolase_fold"/>
</dbReference>
<evidence type="ECO:0000256" key="2">
    <source>
        <dbReference type="ARBA" id="ARBA00022645"/>
    </source>
</evidence>
<keyword evidence="8" id="KW-1185">Reference proteome</keyword>
<evidence type="ECO:0000256" key="1">
    <source>
        <dbReference type="ARBA" id="ARBA00009431"/>
    </source>
</evidence>
<dbReference type="EMBL" id="SNSC02000016">
    <property type="protein sequence ID" value="TID17395.1"/>
    <property type="molecule type" value="Genomic_DNA"/>
</dbReference>
<gene>
    <name evidence="7" type="ORF">E6O75_ATG08141</name>
</gene>
<dbReference type="Gene3D" id="3.40.50.1820">
    <property type="entry name" value="alpha/beta hydrolase"/>
    <property type="match status" value="1"/>
</dbReference>
<dbReference type="GO" id="GO:0004185">
    <property type="term" value="F:serine-type carboxypeptidase activity"/>
    <property type="evidence" value="ECO:0007669"/>
    <property type="project" value="UniProtKB-UniRule"/>
</dbReference>
<dbReference type="SUPFAM" id="SSF53474">
    <property type="entry name" value="alpha/beta-Hydrolases"/>
    <property type="match status" value="1"/>
</dbReference>
<dbReference type="GO" id="GO:0006508">
    <property type="term" value="P:proteolysis"/>
    <property type="evidence" value="ECO:0007669"/>
    <property type="project" value="UniProtKB-KW"/>
</dbReference>
<dbReference type="EC" id="3.4.16.-" evidence="6"/>
<dbReference type="InterPro" id="IPR018202">
    <property type="entry name" value="Ser_caboxypep_ser_AS"/>
</dbReference>
<dbReference type="Pfam" id="PF00450">
    <property type="entry name" value="Peptidase_S10"/>
    <property type="match status" value="1"/>
</dbReference>
<evidence type="ECO:0000256" key="4">
    <source>
        <dbReference type="ARBA" id="ARBA00022801"/>
    </source>
</evidence>
<feature type="chain" id="PRO_5021509266" description="Carboxypeptidase" evidence="6">
    <location>
        <begin position="19"/>
        <end position="525"/>
    </location>
</feature>
<name>A0A4Z1P069_9PEZI</name>
<proteinExistence type="inferred from homology"/>
<dbReference type="PRINTS" id="PR00724">
    <property type="entry name" value="CRBOXYPTASEC"/>
</dbReference>
<keyword evidence="5" id="KW-0325">Glycoprotein</keyword>
<reference evidence="7 8" key="1">
    <citation type="submission" date="2019-04" db="EMBL/GenBank/DDBJ databases">
        <title>High contiguity whole genome sequence and gene annotation resource for two Venturia nashicola isolates.</title>
        <authorList>
            <person name="Prokchorchik M."/>
            <person name="Won K."/>
            <person name="Lee Y."/>
            <person name="Choi E.D."/>
            <person name="Segonzac C."/>
            <person name="Sohn K.H."/>
        </authorList>
    </citation>
    <scope>NUCLEOTIDE SEQUENCE [LARGE SCALE GENOMIC DNA]</scope>
    <source>
        <strain evidence="7 8">PRI2</strain>
    </source>
</reference>
<evidence type="ECO:0000313" key="7">
    <source>
        <dbReference type="EMBL" id="TID17395.1"/>
    </source>
</evidence>
<protein>
    <recommendedName>
        <fullName evidence="6">Carboxypeptidase</fullName>
        <ecNumber evidence="6">3.4.16.-</ecNumber>
    </recommendedName>
</protein>
<comment type="caution">
    <text evidence="7">The sequence shown here is derived from an EMBL/GenBank/DDBJ whole genome shotgun (WGS) entry which is preliminary data.</text>
</comment>
<keyword evidence="3 6" id="KW-0645">Protease</keyword>
<feature type="signal peptide" evidence="6">
    <location>
        <begin position="1"/>
        <end position="18"/>
    </location>
</feature>
<evidence type="ECO:0000313" key="8">
    <source>
        <dbReference type="Proteomes" id="UP000298493"/>
    </source>
</evidence>
<dbReference type="InterPro" id="IPR001563">
    <property type="entry name" value="Peptidase_S10"/>
</dbReference>
<dbReference type="Proteomes" id="UP000298493">
    <property type="component" value="Unassembled WGS sequence"/>
</dbReference>
<dbReference type="PROSITE" id="PS00131">
    <property type="entry name" value="CARBOXYPEPT_SER_SER"/>
    <property type="match status" value="1"/>
</dbReference>
<dbReference type="AlphaFoldDB" id="A0A4Z1P069"/>
<sequence length="525" mass="58653">MRFFSTLLFALIAVSGEARRDPRHAGKAIADKIALAERNFIHAPVDMKSAERVQQVKRQGATIIPQTDAIKKFIVDGTKIPDGGPGCSSLEGFLQENGPFLWQYGTFKPVKNPWSWHTLTNMIWVEQPVGTGFSQGQSTETTQEAVAASFLGFLKNFEQTFNFKNKKIYITGESYAGMFVPYIADAMFNSKDKEHFDVQGTMIYDGGINQDSIMQEIPAFKHVKDLDKFFNLNDTTMADLTDRAEKCGYTKYLADHLVYPPKAKLPTPPPTTKDCELWSRIKDAAVQFNPCFNIYDIATTCPNLWDVLGFPGSFTYLPSGATIYFNRTDVQKAINAPIQSWNECGEVALDKDGTSIPSSLTILPSVIERSKRTIIAHGNLDYILLKDGSLLTIQNMTWNGKQGFQTAPKSDFYVPYHKDLNIGTTAGSGVMGVTHTERGLTWVEVFMSGHMVPQYQPSAAYRQMEFLLGRIKNLNEVSAFTTQPGVPQTTSPLKTEMGDVQWSTGVFGSLRLWNTPEHLFLKTEM</sequence>
<keyword evidence="2 6" id="KW-0121">Carboxypeptidase</keyword>
<dbReference type="PANTHER" id="PTHR11802:SF479">
    <property type="entry name" value="CARBOXYPEPTIDASE"/>
    <property type="match status" value="1"/>
</dbReference>
<keyword evidence="6" id="KW-0732">Signal</keyword>
<evidence type="ECO:0000256" key="5">
    <source>
        <dbReference type="ARBA" id="ARBA00023180"/>
    </source>
</evidence>
<keyword evidence="4 6" id="KW-0378">Hydrolase</keyword>